<dbReference type="SUPFAM" id="SSF52172">
    <property type="entry name" value="CheY-like"/>
    <property type="match status" value="1"/>
</dbReference>
<dbReference type="AlphaFoldDB" id="H8GUX7"/>
<dbReference type="PATRIC" id="fig|745776.4.peg.1609"/>
<accession>H8GUX7</accession>
<sequence length="117" mass="12634">MVDDEAQILELLDLSLSLQGFDVCTALSGPQALDLACRHPFDTVVMDVLMSPWDGLETARRMYARLGDAAPPVVLLTGLSLPDYDPAAEPLIAAALTKPFRPSELVAVIRQVQASRT</sequence>
<keyword evidence="1 2" id="KW-0597">Phosphoprotein</keyword>
<dbReference type="Pfam" id="PF00072">
    <property type="entry name" value="Response_reg"/>
    <property type="match status" value="1"/>
</dbReference>
<dbReference type="Proteomes" id="UP000007575">
    <property type="component" value="Chromosome"/>
</dbReference>
<dbReference type="SMART" id="SM00448">
    <property type="entry name" value="REC"/>
    <property type="match status" value="1"/>
</dbReference>
<evidence type="ECO:0000313" key="5">
    <source>
        <dbReference type="Proteomes" id="UP000007575"/>
    </source>
</evidence>
<dbReference type="PANTHER" id="PTHR44591:SF3">
    <property type="entry name" value="RESPONSE REGULATORY DOMAIN-CONTAINING PROTEIN"/>
    <property type="match status" value="1"/>
</dbReference>
<dbReference type="InterPro" id="IPR050595">
    <property type="entry name" value="Bact_response_regulator"/>
</dbReference>
<dbReference type="Gene3D" id="3.40.50.2300">
    <property type="match status" value="1"/>
</dbReference>
<dbReference type="HOGENOM" id="CLU_000445_69_17_0"/>
<dbReference type="PROSITE" id="PS50110">
    <property type="entry name" value="RESPONSE_REGULATORY"/>
    <property type="match status" value="1"/>
</dbReference>
<dbReference type="PANTHER" id="PTHR44591">
    <property type="entry name" value="STRESS RESPONSE REGULATOR PROTEIN 1"/>
    <property type="match status" value="1"/>
</dbReference>
<proteinExistence type="predicted"/>
<protein>
    <submittedName>
        <fullName evidence="4">Response regulator receiver protein</fullName>
    </submittedName>
</protein>
<feature type="domain" description="Response regulatory" evidence="3">
    <location>
        <begin position="1"/>
        <end position="113"/>
    </location>
</feature>
<dbReference type="GO" id="GO:0000160">
    <property type="term" value="P:phosphorelay signal transduction system"/>
    <property type="evidence" value="ECO:0007669"/>
    <property type="project" value="InterPro"/>
</dbReference>
<dbReference type="InterPro" id="IPR001789">
    <property type="entry name" value="Sig_transdc_resp-reg_receiver"/>
</dbReference>
<gene>
    <name evidence="4" type="primary">ompR</name>
    <name evidence="4" type="ordered locus">DGo_CA1567</name>
</gene>
<name>H8GUX7_DEIGI</name>
<reference evidence="4 5" key="1">
    <citation type="journal article" date="2012" name="PLoS ONE">
        <title>Genome sequence and transcriptome analysis of the radioresistant bacterium Deinococcus gobiensis: insights into the extreme environmental adaptations.</title>
        <authorList>
            <person name="Yuan M."/>
            <person name="Chen M."/>
            <person name="Zhang W."/>
            <person name="Lu W."/>
            <person name="Wang J."/>
            <person name="Yang M."/>
            <person name="Zhao P."/>
            <person name="Tang R."/>
            <person name="Li X."/>
            <person name="Hao Y."/>
            <person name="Zhou Z."/>
            <person name="Zhan Y."/>
            <person name="Yu H."/>
            <person name="Teng C."/>
            <person name="Yan Y."/>
            <person name="Ping S."/>
            <person name="Wang Y."/>
            <person name="Lin M."/>
        </authorList>
    </citation>
    <scope>NUCLEOTIDE SEQUENCE [LARGE SCALE GENOMIC DNA]</scope>
    <source>
        <strain evidence="4 5">I-0</strain>
    </source>
</reference>
<dbReference type="EMBL" id="CP002191">
    <property type="protein sequence ID" value="AFD25494.1"/>
    <property type="molecule type" value="Genomic_DNA"/>
</dbReference>
<dbReference type="eggNOG" id="COG0745">
    <property type="taxonomic scope" value="Bacteria"/>
</dbReference>
<dbReference type="KEGG" id="dgo:DGo_CA1567"/>
<evidence type="ECO:0000259" key="3">
    <source>
        <dbReference type="PROSITE" id="PS50110"/>
    </source>
</evidence>
<dbReference type="STRING" id="745776.DGo_CA1567"/>
<feature type="modified residue" description="4-aspartylphosphate" evidence="2">
    <location>
        <position position="47"/>
    </location>
</feature>
<organism evidence="4 5">
    <name type="scientific">Deinococcus gobiensis (strain DSM 21396 / JCM 16679 / CGMCC 1.7299 / I-0)</name>
    <dbReference type="NCBI Taxonomy" id="745776"/>
    <lineage>
        <taxon>Bacteria</taxon>
        <taxon>Thermotogati</taxon>
        <taxon>Deinococcota</taxon>
        <taxon>Deinococci</taxon>
        <taxon>Deinococcales</taxon>
        <taxon>Deinococcaceae</taxon>
        <taxon>Deinococcus</taxon>
    </lineage>
</organism>
<keyword evidence="5" id="KW-1185">Reference proteome</keyword>
<dbReference type="InterPro" id="IPR011006">
    <property type="entry name" value="CheY-like_superfamily"/>
</dbReference>
<evidence type="ECO:0000256" key="2">
    <source>
        <dbReference type="PROSITE-ProRule" id="PRU00169"/>
    </source>
</evidence>
<evidence type="ECO:0000256" key="1">
    <source>
        <dbReference type="ARBA" id="ARBA00022553"/>
    </source>
</evidence>
<evidence type="ECO:0000313" key="4">
    <source>
        <dbReference type="EMBL" id="AFD25494.1"/>
    </source>
</evidence>